<accession>A0A2N9EJY2</accession>
<sequence>MGFLVGYDDVTWGGEARRRCVEDARLGFGDDESCDDKLRAFGDCQRVREGTGGNPMLVPPTVKSVIEIKDQRAFNRMHIKRPPPLGDYLPTTSVLHRLSAELYSLSFPALSTWGVLRRSMAAGGSDWPAVLSEELLEGLSSSGTESKGALSEATTSTRVVPWLPAVPKRWAVYSYFSKFNAESIGRIRSRYQVPEDVVLRIPNSDEHVCSHVEDVTLYESTLTAGLRFPVQPSIRELLDFLSLAPGQVAPNGWRVIISSMVMWKESSDGLDDITVEEFLYCFEPSQIAASPGFWTFRNKYNLVKLVEGLPSSNCGWKDGYFFIYGDNWERLPEEGIATMKINKSKLKNMVEKGAPAAPINIRRKRIGEGQSRLLSFRFLMRRSPSSKLLTMARPFAGAMDWRRKELRSRLQSSTSKSMPTLGPENISKADGPFSYEVFERGNGDQPTLPFRGGRPSLSEAEVG</sequence>
<gene>
    <name evidence="2" type="ORF">FSB_LOCUS2913</name>
</gene>
<protein>
    <submittedName>
        <fullName evidence="2">Uncharacterized protein</fullName>
    </submittedName>
</protein>
<reference evidence="2" key="1">
    <citation type="submission" date="2018-02" db="EMBL/GenBank/DDBJ databases">
        <authorList>
            <person name="Cohen D.B."/>
            <person name="Kent A.D."/>
        </authorList>
    </citation>
    <scope>NUCLEOTIDE SEQUENCE</scope>
</reference>
<organism evidence="2">
    <name type="scientific">Fagus sylvatica</name>
    <name type="common">Beechnut</name>
    <dbReference type="NCBI Taxonomy" id="28930"/>
    <lineage>
        <taxon>Eukaryota</taxon>
        <taxon>Viridiplantae</taxon>
        <taxon>Streptophyta</taxon>
        <taxon>Embryophyta</taxon>
        <taxon>Tracheophyta</taxon>
        <taxon>Spermatophyta</taxon>
        <taxon>Magnoliopsida</taxon>
        <taxon>eudicotyledons</taxon>
        <taxon>Gunneridae</taxon>
        <taxon>Pentapetalae</taxon>
        <taxon>rosids</taxon>
        <taxon>fabids</taxon>
        <taxon>Fagales</taxon>
        <taxon>Fagaceae</taxon>
        <taxon>Fagus</taxon>
    </lineage>
</organism>
<proteinExistence type="predicted"/>
<feature type="region of interest" description="Disordered" evidence="1">
    <location>
        <begin position="408"/>
        <end position="463"/>
    </location>
</feature>
<evidence type="ECO:0000256" key="1">
    <source>
        <dbReference type="SAM" id="MobiDB-lite"/>
    </source>
</evidence>
<dbReference type="EMBL" id="OIVN01000140">
    <property type="protein sequence ID" value="SPC75031.1"/>
    <property type="molecule type" value="Genomic_DNA"/>
</dbReference>
<dbReference type="AlphaFoldDB" id="A0A2N9EJY2"/>
<name>A0A2N9EJY2_FAGSY</name>
<feature type="compositionally biased region" description="Polar residues" evidence="1">
    <location>
        <begin position="409"/>
        <end position="418"/>
    </location>
</feature>
<evidence type="ECO:0000313" key="2">
    <source>
        <dbReference type="EMBL" id="SPC75031.1"/>
    </source>
</evidence>